<dbReference type="GO" id="GO:0020037">
    <property type="term" value="F:heme binding"/>
    <property type="evidence" value="ECO:0007669"/>
    <property type="project" value="InterPro"/>
</dbReference>
<evidence type="ECO:0000256" key="7">
    <source>
        <dbReference type="ARBA" id="ARBA00022723"/>
    </source>
</evidence>
<evidence type="ECO:0000313" key="17">
    <source>
        <dbReference type="EMBL" id="QLI62188.1"/>
    </source>
</evidence>
<dbReference type="EC" id="1.14.14.1" evidence="5"/>
<evidence type="ECO:0000256" key="6">
    <source>
        <dbReference type="ARBA" id="ARBA00022617"/>
    </source>
</evidence>
<dbReference type="AlphaFoldDB" id="A0A7D5YVY0"/>
<evidence type="ECO:0000256" key="15">
    <source>
        <dbReference type="PIRSR" id="PIRSR602401-1"/>
    </source>
</evidence>
<dbReference type="EMBL" id="MT386904">
    <property type="protein sequence ID" value="QLI62188.1"/>
    <property type="molecule type" value="mRNA"/>
</dbReference>
<dbReference type="GO" id="GO:0016712">
    <property type="term" value="F:oxidoreductase activity, acting on paired donors, with incorporation or reduction of molecular oxygen, reduced flavin or flavoprotein as one donor, and incorporation of one atom of oxygen"/>
    <property type="evidence" value="ECO:0007669"/>
    <property type="project" value="UniProtKB-EC"/>
</dbReference>
<keyword evidence="11 15" id="KW-0408">Iron</keyword>
<keyword evidence="9" id="KW-0492">Microsome</keyword>
<dbReference type="GO" id="GO:0005789">
    <property type="term" value="C:endoplasmic reticulum membrane"/>
    <property type="evidence" value="ECO:0007669"/>
    <property type="project" value="UniProtKB-SubCell"/>
</dbReference>
<dbReference type="FunFam" id="1.10.630.10:FF:000042">
    <property type="entry name" value="Cytochrome P450"/>
    <property type="match status" value="1"/>
</dbReference>
<evidence type="ECO:0000256" key="16">
    <source>
        <dbReference type="RuleBase" id="RU000461"/>
    </source>
</evidence>
<name>A0A7D5YVY0_9NEOP</name>
<dbReference type="InterPro" id="IPR001128">
    <property type="entry name" value="Cyt_P450"/>
</dbReference>
<dbReference type="InterPro" id="IPR017972">
    <property type="entry name" value="Cyt_P450_CS"/>
</dbReference>
<evidence type="ECO:0000256" key="10">
    <source>
        <dbReference type="ARBA" id="ARBA00023002"/>
    </source>
</evidence>
<protein>
    <recommendedName>
        <fullName evidence="5">unspecific monooxygenase</fullName>
        <ecNumber evidence="5">1.14.14.1</ecNumber>
    </recommendedName>
</protein>
<dbReference type="InterPro" id="IPR002401">
    <property type="entry name" value="Cyt_P450_E_grp-I"/>
</dbReference>
<proteinExistence type="evidence at transcript level"/>
<evidence type="ECO:0000256" key="1">
    <source>
        <dbReference type="ARBA" id="ARBA00001971"/>
    </source>
</evidence>
<keyword evidence="6 15" id="KW-0349">Heme</keyword>
<reference evidence="17" key="2">
    <citation type="submission" date="2020-04" db="EMBL/GenBank/DDBJ databases">
        <authorList>
            <person name="Yang Y."/>
        </authorList>
    </citation>
    <scope>NUCLEOTIDE SEQUENCE</scope>
    <source>
        <tissue evidence="17">Antennae</tissue>
    </source>
</reference>
<keyword evidence="12 16" id="KW-0503">Monooxygenase</keyword>
<comment type="cofactor">
    <cofactor evidence="1 15">
        <name>heme</name>
        <dbReference type="ChEBI" id="CHEBI:30413"/>
    </cofactor>
</comment>
<dbReference type="PROSITE" id="PS00086">
    <property type="entry name" value="CYTOCHROME_P450"/>
    <property type="match status" value="1"/>
</dbReference>
<evidence type="ECO:0000256" key="9">
    <source>
        <dbReference type="ARBA" id="ARBA00022848"/>
    </source>
</evidence>
<evidence type="ECO:0000256" key="14">
    <source>
        <dbReference type="ARBA" id="ARBA00047827"/>
    </source>
</evidence>
<keyword evidence="8" id="KW-0256">Endoplasmic reticulum</keyword>
<accession>A0A7D5YVY0</accession>
<evidence type="ECO:0000256" key="3">
    <source>
        <dbReference type="ARBA" id="ARBA00004406"/>
    </source>
</evidence>
<evidence type="ECO:0000256" key="13">
    <source>
        <dbReference type="ARBA" id="ARBA00023136"/>
    </source>
</evidence>
<evidence type="ECO:0000256" key="5">
    <source>
        <dbReference type="ARBA" id="ARBA00012109"/>
    </source>
</evidence>
<feature type="binding site" description="axial binding residue" evidence="15">
    <location>
        <position position="469"/>
    </location>
    <ligand>
        <name>heme</name>
        <dbReference type="ChEBI" id="CHEBI:30413"/>
    </ligand>
    <ligandPart>
        <name>Fe</name>
        <dbReference type="ChEBI" id="CHEBI:18248"/>
    </ligandPart>
</feature>
<dbReference type="PRINTS" id="PR00385">
    <property type="entry name" value="P450"/>
</dbReference>
<comment type="catalytic activity">
    <reaction evidence="14">
        <text>an organic molecule + reduced [NADPH--hemoprotein reductase] + O2 = an alcohol + oxidized [NADPH--hemoprotein reductase] + H2O + H(+)</text>
        <dbReference type="Rhea" id="RHEA:17149"/>
        <dbReference type="Rhea" id="RHEA-COMP:11964"/>
        <dbReference type="Rhea" id="RHEA-COMP:11965"/>
        <dbReference type="ChEBI" id="CHEBI:15377"/>
        <dbReference type="ChEBI" id="CHEBI:15378"/>
        <dbReference type="ChEBI" id="CHEBI:15379"/>
        <dbReference type="ChEBI" id="CHEBI:30879"/>
        <dbReference type="ChEBI" id="CHEBI:57618"/>
        <dbReference type="ChEBI" id="CHEBI:58210"/>
        <dbReference type="ChEBI" id="CHEBI:142491"/>
        <dbReference type="EC" id="1.14.14.1"/>
    </reaction>
</comment>
<dbReference type="CDD" id="cd11056">
    <property type="entry name" value="CYP6-like"/>
    <property type="match status" value="1"/>
</dbReference>
<dbReference type="PANTHER" id="PTHR24292">
    <property type="entry name" value="CYTOCHROME P450"/>
    <property type="match status" value="1"/>
</dbReference>
<dbReference type="Pfam" id="PF00067">
    <property type="entry name" value="p450"/>
    <property type="match status" value="1"/>
</dbReference>
<evidence type="ECO:0000256" key="2">
    <source>
        <dbReference type="ARBA" id="ARBA00004174"/>
    </source>
</evidence>
<keyword evidence="7 15" id="KW-0479">Metal-binding</keyword>
<dbReference type="PRINTS" id="PR00463">
    <property type="entry name" value="EP450I"/>
</dbReference>
<evidence type="ECO:0000256" key="8">
    <source>
        <dbReference type="ARBA" id="ARBA00022824"/>
    </source>
</evidence>
<dbReference type="InterPro" id="IPR050476">
    <property type="entry name" value="Insect_CytP450_Detox"/>
</dbReference>
<evidence type="ECO:0000256" key="12">
    <source>
        <dbReference type="ARBA" id="ARBA00023033"/>
    </source>
</evidence>
<keyword evidence="10 16" id="KW-0560">Oxidoreductase</keyword>
<sequence>MIIEIIIFLVTSIVAYSLYSYKKYHNYFKQRDVKYLPGIPIFGNAFKSTFLFKHLWEDIDEIYRAFPNEKYVGYIEGMTPIIVVRDPDLIKSITVKDFDHFTDHRHFFTEETEPLFGGSLLMMRGERWRDMRTTLSPAFTGSKMKLMMPFMTEVSNNIINYLKEHQGEDIDAADLMRRYTNDVIASAAFGLQVDSLKDKDNEFYTIGQTLLNFTGTQRLIMYIYEVFPQLGKVLGLKFFPDRTVNFFREIVTSTMEYREKNKVERPDMIHLLMQASKGNLKQNSADSTEKDVGFAIAEDITNTQGKIRDWSLTELTGQAFAFFAAGFETSSTILTMCSHELAINPDVQEKLYQEIKEFKERNSTLTFENVGQLKYLDCVLNETFRKWSPALIMDRVCTKPYELPPPKEGSKPYRIKPGDIIYNSVNSIHLDPKYYPQPKTFDPERFSEENRHKLKPFTFMPFGIGPRNCIGSRFALLEIKVFLYNLILNYKILKCKQTTDPIELMPGDFNVKAKGGSWIKLEARSSI</sequence>
<keyword evidence="13" id="KW-0472">Membrane</keyword>
<reference evidence="17" key="1">
    <citation type="journal article" date="2019" name="Sci. Rep.">
        <title>Antennal transcriptome analyses and olfactory protein identification in an important wood-boring moth pest, Streltzoviella insularis (Lepidoptera: Cossidae).</title>
        <authorList>
            <person name="Yang Y"/>
            <person name="Li W"/>
            <person name="Tao J Zong.S."/>
        </authorList>
    </citation>
    <scope>NUCLEOTIDE SEQUENCE</scope>
    <source>
        <tissue evidence="17">Antennae</tissue>
    </source>
</reference>
<comment type="subcellular location">
    <subcellularLocation>
        <location evidence="3">Endoplasmic reticulum membrane</location>
        <topology evidence="3">Peripheral membrane protein</topology>
    </subcellularLocation>
    <subcellularLocation>
        <location evidence="2">Microsome membrane</location>
        <topology evidence="2">Peripheral membrane protein</topology>
    </subcellularLocation>
</comment>
<comment type="similarity">
    <text evidence="4 16">Belongs to the cytochrome P450 family.</text>
</comment>
<dbReference type="InterPro" id="IPR036396">
    <property type="entry name" value="Cyt_P450_sf"/>
</dbReference>
<evidence type="ECO:0000256" key="4">
    <source>
        <dbReference type="ARBA" id="ARBA00010617"/>
    </source>
</evidence>
<dbReference type="Gene3D" id="1.10.630.10">
    <property type="entry name" value="Cytochrome P450"/>
    <property type="match status" value="1"/>
</dbReference>
<dbReference type="SUPFAM" id="SSF48264">
    <property type="entry name" value="Cytochrome P450"/>
    <property type="match status" value="1"/>
</dbReference>
<dbReference type="PANTHER" id="PTHR24292:SF54">
    <property type="entry name" value="CYP9F3-RELATED"/>
    <property type="match status" value="1"/>
</dbReference>
<organism evidence="17">
    <name type="scientific">Streltzoviella insularis</name>
    <dbReference type="NCBI Taxonomy" id="1206366"/>
    <lineage>
        <taxon>Eukaryota</taxon>
        <taxon>Metazoa</taxon>
        <taxon>Ecdysozoa</taxon>
        <taxon>Arthropoda</taxon>
        <taxon>Hexapoda</taxon>
        <taxon>Insecta</taxon>
        <taxon>Pterygota</taxon>
        <taxon>Neoptera</taxon>
        <taxon>Endopterygota</taxon>
        <taxon>Lepidoptera</taxon>
        <taxon>Glossata</taxon>
        <taxon>Ditrysia</taxon>
        <taxon>Cossoidea</taxon>
        <taxon>Cossidae</taxon>
        <taxon>Cossinae</taxon>
        <taxon>Streltzoviella</taxon>
    </lineage>
</organism>
<dbReference type="GO" id="GO:0005506">
    <property type="term" value="F:iron ion binding"/>
    <property type="evidence" value="ECO:0007669"/>
    <property type="project" value="InterPro"/>
</dbReference>
<evidence type="ECO:0000256" key="11">
    <source>
        <dbReference type="ARBA" id="ARBA00023004"/>
    </source>
</evidence>